<feature type="domain" description="DUF397" evidence="1">
    <location>
        <begin position="6"/>
        <end position="60"/>
    </location>
</feature>
<evidence type="ECO:0000313" key="2">
    <source>
        <dbReference type="EMBL" id="MFC4586119.1"/>
    </source>
</evidence>
<comment type="caution">
    <text evidence="2">The sequence shown here is derived from an EMBL/GenBank/DDBJ whole genome shotgun (WGS) entry which is preliminary data.</text>
</comment>
<dbReference type="RefSeq" id="WP_262841633.1">
    <property type="nucleotide sequence ID" value="NZ_JANZYP010000006.1"/>
</dbReference>
<name>A0ABV9ECX8_9ACTN</name>
<gene>
    <name evidence="2" type="ORF">ACFO8L_08545</name>
</gene>
<proteinExistence type="predicted"/>
<dbReference type="Proteomes" id="UP001595891">
    <property type="component" value="Unassembled WGS sequence"/>
</dbReference>
<evidence type="ECO:0000259" key="1">
    <source>
        <dbReference type="Pfam" id="PF04149"/>
    </source>
</evidence>
<keyword evidence="3" id="KW-1185">Reference proteome</keyword>
<organism evidence="2 3">
    <name type="scientific">Sphaerisporangium corydalis</name>
    <dbReference type="NCBI Taxonomy" id="1441875"/>
    <lineage>
        <taxon>Bacteria</taxon>
        <taxon>Bacillati</taxon>
        <taxon>Actinomycetota</taxon>
        <taxon>Actinomycetes</taxon>
        <taxon>Streptosporangiales</taxon>
        <taxon>Streptosporangiaceae</taxon>
        <taxon>Sphaerisporangium</taxon>
    </lineage>
</organism>
<reference evidence="3" key="1">
    <citation type="journal article" date="2019" name="Int. J. Syst. Evol. Microbiol.">
        <title>The Global Catalogue of Microorganisms (GCM) 10K type strain sequencing project: providing services to taxonomists for standard genome sequencing and annotation.</title>
        <authorList>
            <consortium name="The Broad Institute Genomics Platform"/>
            <consortium name="The Broad Institute Genome Sequencing Center for Infectious Disease"/>
            <person name="Wu L."/>
            <person name="Ma J."/>
        </authorList>
    </citation>
    <scope>NUCLEOTIDE SEQUENCE [LARGE SCALE GENOMIC DNA]</scope>
    <source>
        <strain evidence="3">CCUG 49560</strain>
    </source>
</reference>
<dbReference type="InterPro" id="IPR007278">
    <property type="entry name" value="DUF397"/>
</dbReference>
<dbReference type="Pfam" id="PF04149">
    <property type="entry name" value="DUF397"/>
    <property type="match status" value="1"/>
</dbReference>
<dbReference type="EMBL" id="JBHSFN010000004">
    <property type="protein sequence ID" value="MFC4586119.1"/>
    <property type="molecule type" value="Genomic_DNA"/>
</dbReference>
<accession>A0ABV9ECX8</accession>
<evidence type="ECO:0000313" key="3">
    <source>
        <dbReference type="Proteomes" id="UP001595891"/>
    </source>
</evidence>
<protein>
    <submittedName>
        <fullName evidence="2">DUF397 domain-containing protein</fullName>
    </submittedName>
</protein>
<sequence>MDLSNAEWRKSSWSSGDGGQCVEVATNIPGLVAIRDSKVPHGSALVVLPAQWGAFLQRIRTGDRDY</sequence>